<evidence type="ECO:0000259" key="4">
    <source>
        <dbReference type="PROSITE" id="PS51747"/>
    </source>
</evidence>
<dbReference type="PANTHER" id="PTHR11079">
    <property type="entry name" value="CYTOSINE DEAMINASE FAMILY MEMBER"/>
    <property type="match status" value="1"/>
</dbReference>
<comment type="caution">
    <text evidence="5">The sequence shown here is derived from an EMBL/GenBank/DDBJ whole genome shotgun (WGS) entry which is preliminary data.</text>
</comment>
<dbReference type="PROSITE" id="PS51747">
    <property type="entry name" value="CYT_DCMP_DEAMINASES_2"/>
    <property type="match status" value="1"/>
</dbReference>
<name>A0AAD9MJ73_PROWI</name>
<evidence type="ECO:0000313" key="6">
    <source>
        <dbReference type="Proteomes" id="UP001255856"/>
    </source>
</evidence>
<dbReference type="AlphaFoldDB" id="A0AAD9MJ73"/>
<keyword evidence="1" id="KW-0479">Metal-binding</keyword>
<keyword evidence="3" id="KW-0862">Zinc</keyword>
<protein>
    <recommendedName>
        <fullName evidence="4">CMP/dCMP-type deaminase domain-containing protein</fullName>
    </recommendedName>
</protein>
<dbReference type="PANTHER" id="PTHR11079:SF149">
    <property type="entry name" value="TRNA-SPECIFIC ADENOSINE DEAMINASE 2"/>
    <property type="match status" value="1"/>
</dbReference>
<dbReference type="InterPro" id="IPR016193">
    <property type="entry name" value="Cytidine_deaminase-like"/>
</dbReference>
<gene>
    <name evidence="5" type="ORF">QBZ16_001446</name>
</gene>
<sequence>MDEDEIPGTRHAEFEAVDALLAEHGGSAARVGFDRCVLYVTCEPCIMCAGALSVLGLKEVIFGCPNDKFGGNGSILSVHETGCGACASAPAPGRTYPSRGGLLAERAVLLLQLFYSAGNPKAPKPHRPLSDRSMRVAAVAEGQSWLRAPGSADDADAKATRS</sequence>
<dbReference type="GO" id="GO:0008270">
    <property type="term" value="F:zinc ion binding"/>
    <property type="evidence" value="ECO:0007669"/>
    <property type="project" value="InterPro"/>
</dbReference>
<dbReference type="InterPro" id="IPR016192">
    <property type="entry name" value="APOBEC/CMP_deaminase_Zn-bd"/>
</dbReference>
<dbReference type="Proteomes" id="UP001255856">
    <property type="component" value="Unassembled WGS sequence"/>
</dbReference>
<evidence type="ECO:0000256" key="3">
    <source>
        <dbReference type="ARBA" id="ARBA00022833"/>
    </source>
</evidence>
<evidence type="ECO:0000256" key="1">
    <source>
        <dbReference type="ARBA" id="ARBA00022723"/>
    </source>
</evidence>
<organism evidence="5 6">
    <name type="scientific">Prototheca wickerhamii</name>
    <dbReference type="NCBI Taxonomy" id="3111"/>
    <lineage>
        <taxon>Eukaryota</taxon>
        <taxon>Viridiplantae</taxon>
        <taxon>Chlorophyta</taxon>
        <taxon>core chlorophytes</taxon>
        <taxon>Trebouxiophyceae</taxon>
        <taxon>Chlorellales</taxon>
        <taxon>Chlorellaceae</taxon>
        <taxon>Prototheca</taxon>
    </lineage>
</organism>
<dbReference type="Gene3D" id="3.40.140.10">
    <property type="entry name" value="Cytidine Deaminase, domain 2"/>
    <property type="match status" value="1"/>
</dbReference>
<dbReference type="GO" id="GO:0002100">
    <property type="term" value="P:tRNA wobble adenosine to inosine editing"/>
    <property type="evidence" value="ECO:0007669"/>
    <property type="project" value="InterPro"/>
</dbReference>
<dbReference type="Pfam" id="PF00383">
    <property type="entry name" value="dCMP_cyt_deam_1"/>
    <property type="match status" value="1"/>
</dbReference>
<dbReference type="SUPFAM" id="SSF53927">
    <property type="entry name" value="Cytidine deaminase-like"/>
    <property type="match status" value="1"/>
</dbReference>
<dbReference type="CDD" id="cd01285">
    <property type="entry name" value="nucleoside_deaminase"/>
    <property type="match status" value="1"/>
</dbReference>
<proteinExistence type="predicted"/>
<dbReference type="EMBL" id="JASFZW010000012">
    <property type="protein sequence ID" value="KAK2076110.1"/>
    <property type="molecule type" value="Genomic_DNA"/>
</dbReference>
<keyword evidence="2" id="KW-0378">Hydrolase</keyword>
<dbReference type="InterPro" id="IPR002125">
    <property type="entry name" value="CMP_dCMP_dom"/>
</dbReference>
<evidence type="ECO:0000313" key="5">
    <source>
        <dbReference type="EMBL" id="KAK2076110.1"/>
    </source>
</evidence>
<reference evidence="5" key="1">
    <citation type="submission" date="2021-01" db="EMBL/GenBank/DDBJ databases">
        <authorList>
            <person name="Eckstrom K.M.E."/>
        </authorList>
    </citation>
    <scope>NUCLEOTIDE SEQUENCE</scope>
    <source>
        <strain evidence="5">UVCC 0001</strain>
    </source>
</reference>
<dbReference type="GO" id="GO:0052717">
    <property type="term" value="F:tRNA-specific adenosine-34 deaminase activity"/>
    <property type="evidence" value="ECO:0007669"/>
    <property type="project" value="UniProtKB-EC"/>
</dbReference>
<accession>A0AAD9MJ73</accession>
<feature type="domain" description="CMP/dCMP-type deaminase" evidence="4">
    <location>
        <begin position="1"/>
        <end position="76"/>
    </location>
</feature>
<dbReference type="PROSITE" id="PS00903">
    <property type="entry name" value="CYT_DCMP_DEAMINASES_1"/>
    <property type="match status" value="1"/>
</dbReference>
<keyword evidence="6" id="KW-1185">Reference proteome</keyword>
<evidence type="ECO:0000256" key="2">
    <source>
        <dbReference type="ARBA" id="ARBA00022801"/>
    </source>
</evidence>